<dbReference type="STRING" id="1577474.GA0111570_113108"/>
<accession>A0A1G6I1K1</accession>
<dbReference type="AlphaFoldDB" id="A0A1G6I1K1"/>
<proteinExistence type="predicted"/>
<protein>
    <recommendedName>
        <fullName evidence="1">ACT domain-containing protein</fullName>
    </recommendedName>
</protein>
<dbReference type="InterPro" id="IPR045865">
    <property type="entry name" value="ACT-like_dom_sf"/>
</dbReference>
<name>A0A1G6I1K1_9ACTN</name>
<dbReference type="InterPro" id="IPR002912">
    <property type="entry name" value="ACT_dom"/>
</dbReference>
<dbReference type="EMBL" id="FMYF01000013">
    <property type="protein sequence ID" value="SDC00278.1"/>
    <property type="molecule type" value="Genomic_DNA"/>
</dbReference>
<reference evidence="2 3" key="1">
    <citation type="submission" date="2016-06" db="EMBL/GenBank/DDBJ databases">
        <authorList>
            <person name="Olsen C.W."/>
            <person name="Carey S."/>
            <person name="Hinshaw L."/>
            <person name="Karasin A.I."/>
        </authorList>
    </citation>
    <scope>NUCLEOTIDE SEQUENCE [LARGE SCALE GENOMIC DNA]</scope>
    <source>
        <strain evidence="2 3">LZ-22</strain>
    </source>
</reference>
<dbReference type="Proteomes" id="UP000199086">
    <property type="component" value="Unassembled WGS sequence"/>
</dbReference>
<evidence type="ECO:0000313" key="2">
    <source>
        <dbReference type="EMBL" id="SDC00278.1"/>
    </source>
</evidence>
<dbReference type="RefSeq" id="WP_092613450.1">
    <property type="nucleotide sequence ID" value="NZ_FMYF01000013.1"/>
</dbReference>
<organism evidence="2 3">
    <name type="scientific">Raineyella antarctica</name>
    <dbReference type="NCBI Taxonomy" id="1577474"/>
    <lineage>
        <taxon>Bacteria</taxon>
        <taxon>Bacillati</taxon>
        <taxon>Actinomycetota</taxon>
        <taxon>Actinomycetes</taxon>
        <taxon>Propionibacteriales</taxon>
        <taxon>Propionibacteriaceae</taxon>
        <taxon>Raineyella</taxon>
    </lineage>
</organism>
<dbReference type="PROSITE" id="PS51671">
    <property type="entry name" value="ACT"/>
    <property type="match status" value="1"/>
</dbReference>
<evidence type="ECO:0000313" key="3">
    <source>
        <dbReference type="Proteomes" id="UP000199086"/>
    </source>
</evidence>
<sequence>MTEQAADPSVPRSWVALVECLDQPGALMALASVFAERGVNFTSLATGALDGRPGAISLTFVATARQCQVLRRAAGRLTVVTSLVLRPFDHPGARAAGVVRMPPGIAFRPPAEVDVMWSGDSAAGQPVLVEGTLAAVAAVAAAAREAGALTIGTVISEVR</sequence>
<gene>
    <name evidence="2" type="ORF">GA0111570_113108</name>
</gene>
<keyword evidence="3" id="KW-1185">Reference proteome</keyword>
<feature type="domain" description="ACT" evidence="1">
    <location>
        <begin position="15"/>
        <end position="88"/>
    </location>
</feature>
<dbReference type="OrthoDB" id="5146014at2"/>
<dbReference type="CDD" id="cd02116">
    <property type="entry name" value="ACT"/>
    <property type="match status" value="1"/>
</dbReference>
<evidence type="ECO:0000259" key="1">
    <source>
        <dbReference type="PROSITE" id="PS51671"/>
    </source>
</evidence>
<dbReference type="SUPFAM" id="SSF55021">
    <property type="entry name" value="ACT-like"/>
    <property type="match status" value="1"/>
</dbReference>